<accession>A0A6A5ZDW1</accession>
<dbReference type="EMBL" id="ML977320">
    <property type="protein sequence ID" value="KAF2116641.1"/>
    <property type="molecule type" value="Genomic_DNA"/>
</dbReference>
<proteinExistence type="predicted"/>
<dbReference type="AlphaFoldDB" id="A0A6A5ZDW1"/>
<evidence type="ECO:0000313" key="2">
    <source>
        <dbReference type="Proteomes" id="UP000799770"/>
    </source>
</evidence>
<dbReference type="Proteomes" id="UP000799770">
    <property type="component" value="Unassembled WGS sequence"/>
</dbReference>
<reference evidence="1" key="1">
    <citation type="journal article" date="2020" name="Stud. Mycol.">
        <title>101 Dothideomycetes genomes: a test case for predicting lifestyles and emergence of pathogens.</title>
        <authorList>
            <person name="Haridas S."/>
            <person name="Albert R."/>
            <person name="Binder M."/>
            <person name="Bloem J."/>
            <person name="Labutti K."/>
            <person name="Salamov A."/>
            <person name="Andreopoulos B."/>
            <person name="Baker S."/>
            <person name="Barry K."/>
            <person name="Bills G."/>
            <person name="Bluhm B."/>
            <person name="Cannon C."/>
            <person name="Castanera R."/>
            <person name="Culley D."/>
            <person name="Daum C."/>
            <person name="Ezra D."/>
            <person name="Gonzalez J."/>
            <person name="Henrissat B."/>
            <person name="Kuo A."/>
            <person name="Liang C."/>
            <person name="Lipzen A."/>
            <person name="Lutzoni F."/>
            <person name="Magnuson J."/>
            <person name="Mondo S."/>
            <person name="Nolan M."/>
            <person name="Ohm R."/>
            <person name="Pangilinan J."/>
            <person name="Park H.-J."/>
            <person name="Ramirez L."/>
            <person name="Alfaro M."/>
            <person name="Sun H."/>
            <person name="Tritt A."/>
            <person name="Yoshinaga Y."/>
            <person name="Zwiers L.-H."/>
            <person name="Turgeon B."/>
            <person name="Goodwin S."/>
            <person name="Spatafora J."/>
            <person name="Crous P."/>
            <person name="Grigoriev I."/>
        </authorList>
    </citation>
    <scope>NUCLEOTIDE SEQUENCE</scope>
    <source>
        <strain evidence="1">CBS 627.86</strain>
    </source>
</reference>
<evidence type="ECO:0000313" key="1">
    <source>
        <dbReference type="EMBL" id="KAF2116641.1"/>
    </source>
</evidence>
<sequence length="204" mass="24139">MHSFSKARRLTRKPDLHRALLDILAFTYKIDLCDLTVALGWTKCLHPTRHGTSSLLTPEEHVRLLHISKVIEKSRKRLIRSRRSFLSQADITIINSIVAPARKLRLLPSYVCLLLELYCRHQMQPSKHRHTIRYFSKTRLWRWLGESEQRTLQERLVSDRHLVKQLLTHNENAASLYQKEIQVCTPLLTQEFNFLHHRVKYATC</sequence>
<dbReference type="OrthoDB" id="3789307at2759"/>
<organism evidence="1 2">
    <name type="scientific">Lophiotrema nucula</name>
    <dbReference type="NCBI Taxonomy" id="690887"/>
    <lineage>
        <taxon>Eukaryota</taxon>
        <taxon>Fungi</taxon>
        <taxon>Dikarya</taxon>
        <taxon>Ascomycota</taxon>
        <taxon>Pezizomycotina</taxon>
        <taxon>Dothideomycetes</taxon>
        <taxon>Pleosporomycetidae</taxon>
        <taxon>Pleosporales</taxon>
        <taxon>Lophiotremataceae</taxon>
        <taxon>Lophiotrema</taxon>
    </lineage>
</organism>
<protein>
    <submittedName>
        <fullName evidence="1">Uncharacterized protein</fullName>
    </submittedName>
</protein>
<keyword evidence="2" id="KW-1185">Reference proteome</keyword>
<name>A0A6A5ZDW1_9PLEO</name>
<gene>
    <name evidence="1" type="ORF">BDV96DRAFT_31809</name>
</gene>